<dbReference type="Proteomes" id="UP000244912">
    <property type="component" value="Unassembled WGS sequence"/>
</dbReference>
<dbReference type="RefSeq" id="WP_108892929.1">
    <property type="nucleotide sequence ID" value="NZ_ONZF01000002.1"/>
</dbReference>
<proteinExistence type="predicted"/>
<gene>
    <name evidence="1" type="ORF">PAA8504_00864</name>
</gene>
<dbReference type="AlphaFoldDB" id="A0A2R8BSD2"/>
<protein>
    <submittedName>
        <fullName evidence="1">Uncharacterized protein</fullName>
    </submittedName>
</protein>
<organism evidence="1 2">
    <name type="scientific">Palleronia abyssalis</name>
    <dbReference type="NCBI Taxonomy" id="1501240"/>
    <lineage>
        <taxon>Bacteria</taxon>
        <taxon>Pseudomonadati</taxon>
        <taxon>Pseudomonadota</taxon>
        <taxon>Alphaproteobacteria</taxon>
        <taxon>Rhodobacterales</taxon>
        <taxon>Roseobacteraceae</taxon>
        <taxon>Palleronia</taxon>
    </lineage>
</organism>
<reference evidence="2" key="1">
    <citation type="submission" date="2018-03" db="EMBL/GenBank/DDBJ databases">
        <authorList>
            <person name="Rodrigo-Torres L."/>
            <person name="Arahal R. D."/>
            <person name="Lucena T."/>
        </authorList>
    </citation>
    <scope>NUCLEOTIDE SEQUENCE [LARGE SCALE GENOMIC DNA]</scope>
    <source>
        <strain evidence="2">CECT 8504</strain>
    </source>
</reference>
<evidence type="ECO:0000313" key="2">
    <source>
        <dbReference type="Proteomes" id="UP000244912"/>
    </source>
</evidence>
<evidence type="ECO:0000313" key="1">
    <source>
        <dbReference type="EMBL" id="SPJ23059.1"/>
    </source>
</evidence>
<keyword evidence="2" id="KW-1185">Reference proteome</keyword>
<sequence length="255" mass="28438">MKLNGGLDGILHRQSLARWDRVGAGLSACDPVSLRAIRQEAIDLRHRLDRVVADAECRLVAETPEGRDLIAPSDSDWAWRPPVFCTRLLVPGQAGVTNGALMGDALKIFHDCTHSEISVRQRAGRGQAGAAPQVIDLDVMGFDGSFLSLVVDLPPEAIRGLSMSHIVQIDLMVEYERPLELFARLNIKHGPNVEQVVRELDLREPRVTAEIDLAYTDIVEAQIDRAWLDIIVGQPRMNRLSIRDFVLSRRLRAEM</sequence>
<dbReference type="OrthoDB" id="7827015at2"/>
<dbReference type="Pfam" id="PF20086">
    <property type="entry name" value="DUF6478"/>
    <property type="match status" value="1"/>
</dbReference>
<dbReference type="EMBL" id="ONZF01000002">
    <property type="protein sequence ID" value="SPJ23059.1"/>
    <property type="molecule type" value="Genomic_DNA"/>
</dbReference>
<name>A0A2R8BSD2_9RHOB</name>
<accession>A0A2R8BSD2</accession>
<dbReference type="InterPro" id="IPR045514">
    <property type="entry name" value="DUF6478"/>
</dbReference>